<feature type="region of interest" description="Disordered" evidence="1">
    <location>
        <begin position="29"/>
        <end position="55"/>
    </location>
</feature>
<feature type="compositionally biased region" description="Polar residues" evidence="1">
    <location>
        <begin position="196"/>
        <end position="208"/>
    </location>
</feature>
<evidence type="ECO:0000256" key="1">
    <source>
        <dbReference type="SAM" id="MobiDB-lite"/>
    </source>
</evidence>
<dbReference type="EMBL" id="CAJFCV020000006">
    <property type="protein sequence ID" value="CAG9130874.1"/>
    <property type="molecule type" value="Genomic_DNA"/>
</dbReference>
<feature type="region of interest" description="Disordered" evidence="1">
    <location>
        <begin position="193"/>
        <end position="239"/>
    </location>
</feature>
<feature type="compositionally biased region" description="Low complexity" evidence="1">
    <location>
        <begin position="218"/>
        <end position="239"/>
    </location>
</feature>
<dbReference type="Proteomes" id="UP000659654">
    <property type="component" value="Unassembled WGS sequence"/>
</dbReference>
<sequence>MSVDRSPIYAPYSVHGFFNGIRMAHNNEDKKDNITSNPTLSFHPTTSTSRPNLHNNTFSSKIAETFLTAGHAFQKLGDLTVGLNAVNVDHEENRWTEKDIDNLRDAITRFANELDNISGSLLTRSKKMIRTDIKRRTLQMGTEIGGATLSGGRTILKPVSQTDPYLQQSVLSLNPATSKSSLATTSSISTSLNNIEQKPSTSGNQNALESRLTPANGATSSVSSSSPSTSAISTSLTSSASHLKHPVIKKVYVNSGNQPLAALRRQAAPIYRNQTPSISSGNIRLIGQNINPGRKLLISQNNYVRVVAPQDTDRQRPLAVSGRGRFQLPNGFANEEIVYTSAGPQDTRNMKRPLTESSQVPSKAPKLETAET</sequence>
<protein>
    <submittedName>
        <fullName evidence="2">(pine wood nematode) hypothetical protein</fullName>
    </submittedName>
</protein>
<gene>
    <name evidence="2" type="ORF">BXYJ_LOCUS14944</name>
</gene>
<evidence type="ECO:0000313" key="3">
    <source>
        <dbReference type="Proteomes" id="UP000659654"/>
    </source>
</evidence>
<dbReference type="EMBL" id="CAJFDI010000006">
    <property type="protein sequence ID" value="CAD5234853.1"/>
    <property type="molecule type" value="Genomic_DNA"/>
</dbReference>
<feature type="compositionally biased region" description="Polar residues" evidence="1">
    <location>
        <begin position="34"/>
        <end position="55"/>
    </location>
</feature>
<dbReference type="AlphaFoldDB" id="A0A7I8X2B3"/>
<feature type="region of interest" description="Disordered" evidence="1">
    <location>
        <begin position="340"/>
        <end position="372"/>
    </location>
</feature>
<dbReference type="GO" id="GO:0016589">
    <property type="term" value="C:NURF complex"/>
    <property type="evidence" value="ECO:0007669"/>
    <property type="project" value="TreeGrafter"/>
</dbReference>
<dbReference type="PANTHER" id="PTHR21397">
    <property type="entry name" value="CHROMATIN COMPLEXES SUBUNIT BAP18-RELATED"/>
    <property type="match status" value="1"/>
</dbReference>
<evidence type="ECO:0000313" key="2">
    <source>
        <dbReference type="EMBL" id="CAD5234853.1"/>
    </source>
</evidence>
<dbReference type="GO" id="GO:0071339">
    <property type="term" value="C:MLL1 complex"/>
    <property type="evidence" value="ECO:0007669"/>
    <property type="project" value="TreeGrafter"/>
</dbReference>
<keyword evidence="3" id="KW-1185">Reference proteome</keyword>
<organism evidence="2 3">
    <name type="scientific">Bursaphelenchus xylophilus</name>
    <name type="common">Pinewood nematode worm</name>
    <name type="synonym">Aphelenchoides xylophilus</name>
    <dbReference type="NCBI Taxonomy" id="6326"/>
    <lineage>
        <taxon>Eukaryota</taxon>
        <taxon>Metazoa</taxon>
        <taxon>Ecdysozoa</taxon>
        <taxon>Nematoda</taxon>
        <taxon>Chromadorea</taxon>
        <taxon>Rhabditida</taxon>
        <taxon>Tylenchina</taxon>
        <taxon>Tylenchomorpha</taxon>
        <taxon>Aphelenchoidea</taxon>
        <taxon>Aphelenchoididae</taxon>
        <taxon>Bursaphelenchus</taxon>
    </lineage>
</organism>
<comment type="caution">
    <text evidence="2">The sequence shown here is derived from an EMBL/GenBank/DDBJ whole genome shotgun (WGS) entry which is preliminary data.</text>
</comment>
<accession>A0A7I8X2B3</accession>
<reference evidence="2" key="1">
    <citation type="submission" date="2020-09" db="EMBL/GenBank/DDBJ databases">
        <authorList>
            <person name="Kikuchi T."/>
        </authorList>
    </citation>
    <scope>NUCLEOTIDE SEQUENCE</scope>
    <source>
        <strain evidence="2">Ka4C1</strain>
    </source>
</reference>
<proteinExistence type="predicted"/>
<dbReference type="OrthoDB" id="10021571at2759"/>
<dbReference type="Proteomes" id="UP000582659">
    <property type="component" value="Unassembled WGS sequence"/>
</dbReference>
<dbReference type="PANTHER" id="PTHR21397:SF2">
    <property type="entry name" value="CHROMATIN COMPLEXES SUBUNIT BAP18"/>
    <property type="match status" value="1"/>
</dbReference>
<name>A0A7I8X2B3_BURXY</name>